<keyword evidence="5 11" id="KW-0432">Leucine biosynthesis</keyword>
<dbReference type="FunFam" id="3.20.20.70:FF:000010">
    <property type="entry name" value="2-isopropylmalate synthase"/>
    <property type="match status" value="1"/>
</dbReference>
<evidence type="ECO:0000256" key="8">
    <source>
        <dbReference type="ARBA" id="ARBA00022723"/>
    </source>
</evidence>
<evidence type="ECO:0000256" key="3">
    <source>
        <dbReference type="ARBA" id="ARBA00012973"/>
    </source>
</evidence>
<dbReference type="PANTHER" id="PTHR10277:SF9">
    <property type="entry name" value="2-ISOPROPYLMALATE SYNTHASE 1, CHLOROPLASTIC-RELATED"/>
    <property type="match status" value="1"/>
</dbReference>
<dbReference type="GO" id="GO:0009098">
    <property type="term" value="P:L-leucine biosynthetic process"/>
    <property type="evidence" value="ECO:0007669"/>
    <property type="project" value="UniProtKB-UniRule"/>
</dbReference>
<comment type="function">
    <text evidence="11">Catalyzes the condensation of the acetyl group of acetyl-CoA with 3-methyl-2-oxobutanoate (2-ketoisovalerate) to form 3-carboxy-3-hydroxy-4-methylpentanoate (2-isopropylmalate).</text>
</comment>
<feature type="binding site" evidence="11">
    <location>
        <position position="203"/>
    </location>
    <ligand>
        <name>Mn(2+)</name>
        <dbReference type="ChEBI" id="CHEBI:29035"/>
    </ligand>
</feature>
<evidence type="ECO:0000256" key="9">
    <source>
        <dbReference type="ARBA" id="ARBA00023211"/>
    </source>
</evidence>
<comment type="similarity">
    <text evidence="2 11">Belongs to the alpha-IPM synthase/homocitrate synthase family. LeuA type 1 subfamily.</text>
</comment>
<dbReference type="Gene3D" id="3.20.20.70">
    <property type="entry name" value="Aldolase class I"/>
    <property type="match status" value="1"/>
</dbReference>
<comment type="pathway">
    <text evidence="1 11">Amino-acid biosynthesis; L-leucine biosynthesis; L-leucine from 3-methyl-2-oxobutanoate: step 1/4.</text>
</comment>
<dbReference type="InterPro" id="IPR000891">
    <property type="entry name" value="PYR_CT"/>
</dbReference>
<feature type="domain" description="Pyruvate carboxyltransferase" evidence="12">
    <location>
        <begin position="4"/>
        <end position="266"/>
    </location>
</feature>
<feature type="binding site" evidence="11">
    <location>
        <position position="237"/>
    </location>
    <ligand>
        <name>Mn(2+)</name>
        <dbReference type="ChEBI" id="CHEBI:29035"/>
    </ligand>
</feature>
<dbReference type="GO" id="GO:0003852">
    <property type="term" value="F:2-isopropylmalate synthase activity"/>
    <property type="evidence" value="ECO:0007669"/>
    <property type="project" value="UniProtKB-UniRule"/>
</dbReference>
<feature type="binding site" evidence="11">
    <location>
        <position position="201"/>
    </location>
    <ligand>
        <name>Mn(2+)</name>
        <dbReference type="ChEBI" id="CHEBI:29035"/>
    </ligand>
</feature>
<dbReference type="Pfam" id="PF00682">
    <property type="entry name" value="HMGL-like"/>
    <property type="match status" value="1"/>
</dbReference>
<dbReference type="EC" id="2.3.3.13" evidence="3 11"/>
<evidence type="ECO:0000313" key="14">
    <source>
        <dbReference type="Proteomes" id="UP000315103"/>
    </source>
</evidence>
<comment type="subunit">
    <text evidence="11">Homodimer.</text>
</comment>
<dbReference type="SUPFAM" id="SSF51569">
    <property type="entry name" value="Aldolase"/>
    <property type="match status" value="1"/>
</dbReference>
<dbReference type="SMART" id="SM00917">
    <property type="entry name" value="LeuA_dimer"/>
    <property type="match status" value="1"/>
</dbReference>
<dbReference type="OrthoDB" id="9804858at2"/>
<organism evidence="13 14">
    <name type="scientific">Salinicoccus cyprini</name>
    <dbReference type="NCBI Taxonomy" id="2493691"/>
    <lineage>
        <taxon>Bacteria</taxon>
        <taxon>Bacillati</taxon>
        <taxon>Bacillota</taxon>
        <taxon>Bacilli</taxon>
        <taxon>Bacillales</taxon>
        <taxon>Staphylococcaceae</taxon>
        <taxon>Salinicoccus</taxon>
    </lineage>
</organism>
<evidence type="ECO:0000256" key="7">
    <source>
        <dbReference type="ARBA" id="ARBA00022679"/>
    </source>
</evidence>
<evidence type="ECO:0000256" key="11">
    <source>
        <dbReference type="HAMAP-Rule" id="MF_01025"/>
    </source>
</evidence>
<gene>
    <name evidence="11" type="primary">leuA</name>
    <name evidence="13" type="ORF">FO441_02020</name>
</gene>
<evidence type="ECO:0000256" key="5">
    <source>
        <dbReference type="ARBA" id="ARBA00022430"/>
    </source>
</evidence>
<keyword evidence="11" id="KW-0963">Cytoplasm</keyword>
<dbReference type="PROSITE" id="PS00816">
    <property type="entry name" value="AIPM_HOMOCIT_SYNTH_2"/>
    <property type="match status" value="1"/>
</dbReference>
<feature type="binding site" evidence="11">
    <location>
        <position position="13"/>
    </location>
    <ligand>
        <name>Mn(2+)</name>
        <dbReference type="ChEBI" id="CHEBI:29035"/>
    </ligand>
</feature>
<dbReference type="NCBIfam" id="NF002086">
    <property type="entry name" value="PRK00915.1-3"/>
    <property type="match status" value="1"/>
</dbReference>
<dbReference type="InterPro" id="IPR002034">
    <property type="entry name" value="AIPM/Hcit_synth_CS"/>
</dbReference>
<dbReference type="AlphaFoldDB" id="A0A558AXT9"/>
<dbReference type="RefSeq" id="WP_145285051.1">
    <property type="nucleotide sequence ID" value="NZ_VMSJ01000001.1"/>
</dbReference>
<dbReference type="InterPro" id="IPR005671">
    <property type="entry name" value="LeuA_bact_synth"/>
</dbReference>
<dbReference type="SUPFAM" id="SSF110921">
    <property type="entry name" value="2-isopropylmalate synthase LeuA, allosteric (dimerisation) domain"/>
    <property type="match status" value="1"/>
</dbReference>
<keyword evidence="14" id="KW-1185">Reference proteome</keyword>
<keyword evidence="7 11" id="KW-0808">Transferase</keyword>
<keyword evidence="6 11" id="KW-0028">Amino-acid biosynthesis</keyword>
<dbReference type="HAMAP" id="MF_01025">
    <property type="entry name" value="LeuA_type1"/>
    <property type="match status" value="1"/>
</dbReference>
<keyword evidence="13" id="KW-0012">Acyltransferase</keyword>
<evidence type="ECO:0000256" key="1">
    <source>
        <dbReference type="ARBA" id="ARBA00004689"/>
    </source>
</evidence>
<dbReference type="Proteomes" id="UP000315103">
    <property type="component" value="Unassembled WGS sequence"/>
</dbReference>
<keyword evidence="8 11" id="KW-0479">Metal-binding</keyword>
<evidence type="ECO:0000259" key="12">
    <source>
        <dbReference type="PROSITE" id="PS50991"/>
    </source>
</evidence>
<dbReference type="Gene3D" id="1.10.238.260">
    <property type="match status" value="1"/>
</dbReference>
<comment type="catalytic activity">
    <reaction evidence="11">
        <text>3-methyl-2-oxobutanoate + acetyl-CoA + H2O = (2S)-2-isopropylmalate + CoA + H(+)</text>
        <dbReference type="Rhea" id="RHEA:21524"/>
        <dbReference type="ChEBI" id="CHEBI:1178"/>
        <dbReference type="ChEBI" id="CHEBI:11851"/>
        <dbReference type="ChEBI" id="CHEBI:15377"/>
        <dbReference type="ChEBI" id="CHEBI:15378"/>
        <dbReference type="ChEBI" id="CHEBI:57287"/>
        <dbReference type="ChEBI" id="CHEBI:57288"/>
        <dbReference type="EC" id="2.3.3.13"/>
    </reaction>
</comment>
<keyword evidence="10 11" id="KW-0100">Branched-chain amino acid biosynthesis</keyword>
<dbReference type="Pfam" id="PF08502">
    <property type="entry name" value="LeuA_dimer"/>
    <property type="match status" value="1"/>
</dbReference>
<evidence type="ECO:0000313" key="13">
    <source>
        <dbReference type="EMBL" id="TVT29076.1"/>
    </source>
</evidence>
<dbReference type="InterPro" id="IPR050073">
    <property type="entry name" value="2-IPM_HCS-like"/>
</dbReference>
<dbReference type="InterPro" id="IPR013785">
    <property type="entry name" value="Aldolase_TIM"/>
</dbReference>
<dbReference type="InterPro" id="IPR013709">
    <property type="entry name" value="2-isopropylmalate_synth_dimer"/>
</dbReference>
<dbReference type="NCBIfam" id="TIGR00973">
    <property type="entry name" value="leuA_bact"/>
    <property type="match status" value="1"/>
</dbReference>
<dbReference type="CDD" id="cd07940">
    <property type="entry name" value="DRE_TIM_IPMS"/>
    <property type="match status" value="1"/>
</dbReference>
<protein>
    <recommendedName>
        <fullName evidence="4 11">2-isopropylmalate synthase</fullName>
        <ecNumber evidence="3 11">2.3.3.13</ecNumber>
    </recommendedName>
    <alternativeName>
        <fullName evidence="11">Alpha-IPM synthase</fullName>
    </alternativeName>
    <alternativeName>
        <fullName evidence="11">Alpha-isopropylmalate synthase</fullName>
    </alternativeName>
</protein>
<accession>A0A558AXT9</accession>
<reference evidence="13 14" key="1">
    <citation type="submission" date="2019-07" db="EMBL/GenBank/DDBJ databases">
        <title>Salinicoccus cyprini sp. nov., isolated from gastro-intestinal tract of mirror carp, Cyprinus carpio var. specularis, collected from Gobind Sagar Reservoir, Himachal Pradesh, India.</title>
        <authorList>
            <person name="Talwar C."/>
            <person name="Singh A.K."/>
            <person name="Lal R."/>
            <person name="Negi R.K."/>
        </authorList>
    </citation>
    <scope>NUCLEOTIDE SEQUENCE [LARGE SCALE GENOMIC DNA]</scope>
    <source>
        <strain evidence="13 14">CT19</strain>
    </source>
</reference>
<sequence length="514" mass="56667">MSRIRIFDTTLRDGEQSPGVNLNKMEKLEIAKQLERLGVDVMEAGFPAASEGDFQAVKLIADTVRNVSVTALARTRKEDIDRAYEALKNTPHPRIHVFLATSPIHMTYKLKMTPEQVTAQSVEMVKYAKQSFPEVEWSAEDATRSEWPFLAELIEQVIDAGATVINLPDTVGYTTPKEYGNMFRYMKENVPNIDRVDLSCHCHNDLGMAAANTMAAIENGATQVEGTINGIGERAGNVALEEVAVALKIRGDRYGYETGLKLNEIKRSSDLVAKLTGMYVQANKAIVGRNAYAHESGIHQDGVLKNAETYEIITPELVGVSSNTLFMGKHSGRHAFKDKINAFGVEMTEEEIRTAFKNFKTLTDHKREVTDDDIYTLIMEVKTEQSSIEKYTLETFQVNYGTQNITTATVSLNTPSGETIQTAATGNGSVEALYRTISELIDYDQKLLDYQINSVGGGKDALAESHVQLSVEGEAVNGRGTAQDVIEASANAYINAVNRYILKTQANKEEVVNG</sequence>
<dbReference type="EMBL" id="VMSJ01000001">
    <property type="protein sequence ID" value="TVT29076.1"/>
    <property type="molecule type" value="Genomic_DNA"/>
</dbReference>
<dbReference type="InterPro" id="IPR054691">
    <property type="entry name" value="LeuA/HCS_post-cat"/>
</dbReference>
<dbReference type="NCBIfam" id="NF002088">
    <property type="entry name" value="PRK00915.1-5"/>
    <property type="match status" value="1"/>
</dbReference>
<proteinExistence type="inferred from homology"/>
<keyword evidence="9 11" id="KW-0464">Manganese</keyword>
<evidence type="ECO:0000256" key="10">
    <source>
        <dbReference type="ARBA" id="ARBA00023304"/>
    </source>
</evidence>
<dbReference type="FunFam" id="1.10.238.260:FF:000001">
    <property type="entry name" value="2-isopropylmalate synthase"/>
    <property type="match status" value="1"/>
</dbReference>
<dbReference type="GO" id="GO:0005737">
    <property type="term" value="C:cytoplasm"/>
    <property type="evidence" value="ECO:0007669"/>
    <property type="project" value="UniProtKB-UniRule"/>
</dbReference>
<dbReference type="GO" id="GO:0030145">
    <property type="term" value="F:manganese ion binding"/>
    <property type="evidence" value="ECO:0007669"/>
    <property type="project" value="UniProtKB-UniRule"/>
</dbReference>
<dbReference type="PROSITE" id="PS50991">
    <property type="entry name" value="PYR_CT"/>
    <property type="match status" value="1"/>
</dbReference>
<dbReference type="InterPro" id="IPR036230">
    <property type="entry name" value="LeuA_allosteric_dom_sf"/>
</dbReference>
<dbReference type="PROSITE" id="PS00815">
    <property type="entry name" value="AIPM_HOMOCIT_SYNTH_1"/>
    <property type="match status" value="1"/>
</dbReference>
<dbReference type="GO" id="GO:0003985">
    <property type="term" value="F:acetyl-CoA C-acetyltransferase activity"/>
    <property type="evidence" value="ECO:0007669"/>
    <property type="project" value="UniProtKB-UniRule"/>
</dbReference>
<feature type="region of interest" description="Regulatory domain" evidence="11">
    <location>
        <begin position="392"/>
        <end position="514"/>
    </location>
</feature>
<evidence type="ECO:0000256" key="6">
    <source>
        <dbReference type="ARBA" id="ARBA00022605"/>
    </source>
</evidence>
<dbReference type="Gene3D" id="3.30.160.270">
    <property type="match status" value="1"/>
</dbReference>
<evidence type="ECO:0000256" key="2">
    <source>
        <dbReference type="ARBA" id="ARBA00009396"/>
    </source>
</evidence>
<comment type="cofactor">
    <cofactor evidence="11">
        <name>Mn(2+)</name>
        <dbReference type="ChEBI" id="CHEBI:29035"/>
    </cofactor>
</comment>
<dbReference type="FunFam" id="3.30.160.270:FF:000003">
    <property type="entry name" value="2-isopropylmalate synthase"/>
    <property type="match status" value="1"/>
</dbReference>
<dbReference type="Pfam" id="PF22617">
    <property type="entry name" value="HCS_D2"/>
    <property type="match status" value="1"/>
</dbReference>
<name>A0A558AXT9_9STAP</name>
<dbReference type="UniPathway" id="UPA00048">
    <property type="reaction ID" value="UER00070"/>
</dbReference>
<evidence type="ECO:0000256" key="4">
    <source>
        <dbReference type="ARBA" id="ARBA00018198"/>
    </source>
</evidence>
<comment type="caution">
    <text evidence="13">The sequence shown here is derived from an EMBL/GenBank/DDBJ whole genome shotgun (WGS) entry which is preliminary data.</text>
</comment>
<dbReference type="PANTHER" id="PTHR10277">
    <property type="entry name" value="HOMOCITRATE SYNTHASE-RELATED"/>
    <property type="match status" value="1"/>
</dbReference>